<feature type="region of interest" description="Disordered" evidence="2">
    <location>
        <begin position="310"/>
        <end position="334"/>
    </location>
</feature>
<accession>A0A3N4I2A1</accession>
<organism evidence="4 5">
    <name type="scientific">Ascobolus immersus RN42</name>
    <dbReference type="NCBI Taxonomy" id="1160509"/>
    <lineage>
        <taxon>Eukaryota</taxon>
        <taxon>Fungi</taxon>
        <taxon>Dikarya</taxon>
        <taxon>Ascomycota</taxon>
        <taxon>Pezizomycotina</taxon>
        <taxon>Pezizomycetes</taxon>
        <taxon>Pezizales</taxon>
        <taxon>Ascobolaceae</taxon>
        <taxon>Ascobolus</taxon>
    </lineage>
</organism>
<protein>
    <submittedName>
        <fullName evidence="4">Uncharacterized protein</fullName>
    </submittedName>
</protein>
<dbReference type="EMBL" id="ML119691">
    <property type="protein sequence ID" value="RPA80119.1"/>
    <property type="molecule type" value="Genomic_DNA"/>
</dbReference>
<feature type="transmembrane region" description="Helical" evidence="3">
    <location>
        <begin position="115"/>
        <end position="136"/>
    </location>
</feature>
<proteinExistence type="predicted"/>
<evidence type="ECO:0000256" key="2">
    <source>
        <dbReference type="SAM" id="MobiDB-lite"/>
    </source>
</evidence>
<keyword evidence="1" id="KW-0175">Coiled coil</keyword>
<keyword evidence="3" id="KW-0812">Transmembrane</keyword>
<keyword evidence="3" id="KW-1133">Transmembrane helix</keyword>
<dbReference type="AlphaFoldDB" id="A0A3N4I2A1"/>
<evidence type="ECO:0000256" key="1">
    <source>
        <dbReference type="SAM" id="Coils"/>
    </source>
</evidence>
<evidence type="ECO:0000313" key="5">
    <source>
        <dbReference type="Proteomes" id="UP000275078"/>
    </source>
</evidence>
<gene>
    <name evidence="4" type="ORF">BJ508DRAFT_415501</name>
</gene>
<feature type="transmembrane region" description="Helical" evidence="3">
    <location>
        <begin position="74"/>
        <end position="95"/>
    </location>
</feature>
<sequence length="334" mass="37143">MSSGNPTDGPGLPAPVTAERQVLDEGTPSKWIRFGKGALLGFRGLTSCVAIATFISAIACAASKVDIHPSYFGLSIYSLLTNVIAILFTFRYQPFNPDGWIFRTLPGFVRSVRRWPGIPLSIIDIGAIALMTYSVMMDYGDSYERKVFQVTFGLASGCHAAHWATLCGGWLFGIITVLKACCSEQGRKDKVKRRKIEAMYEKARAEMKEKELEEQNRVVYSAEEGRNMTKKEKMEKAYEKARVEREMVEKMLREESEKESGVGTETTGAIPVVGTATAAGGLTEHFAPAVPAVEGKKWKDMTKKERLEAKYEQARLERETKGKGKERSRADEMV</sequence>
<evidence type="ECO:0000256" key="3">
    <source>
        <dbReference type="SAM" id="Phobius"/>
    </source>
</evidence>
<feature type="coiled-coil region" evidence="1">
    <location>
        <begin position="193"/>
        <end position="258"/>
    </location>
</feature>
<name>A0A3N4I2A1_ASCIM</name>
<dbReference type="Proteomes" id="UP000275078">
    <property type="component" value="Unassembled WGS sequence"/>
</dbReference>
<reference evidence="4 5" key="1">
    <citation type="journal article" date="2018" name="Nat. Ecol. Evol.">
        <title>Pezizomycetes genomes reveal the molecular basis of ectomycorrhizal truffle lifestyle.</title>
        <authorList>
            <person name="Murat C."/>
            <person name="Payen T."/>
            <person name="Noel B."/>
            <person name="Kuo A."/>
            <person name="Morin E."/>
            <person name="Chen J."/>
            <person name="Kohler A."/>
            <person name="Krizsan K."/>
            <person name="Balestrini R."/>
            <person name="Da Silva C."/>
            <person name="Montanini B."/>
            <person name="Hainaut M."/>
            <person name="Levati E."/>
            <person name="Barry K.W."/>
            <person name="Belfiori B."/>
            <person name="Cichocki N."/>
            <person name="Clum A."/>
            <person name="Dockter R.B."/>
            <person name="Fauchery L."/>
            <person name="Guy J."/>
            <person name="Iotti M."/>
            <person name="Le Tacon F."/>
            <person name="Lindquist E.A."/>
            <person name="Lipzen A."/>
            <person name="Malagnac F."/>
            <person name="Mello A."/>
            <person name="Molinier V."/>
            <person name="Miyauchi S."/>
            <person name="Poulain J."/>
            <person name="Riccioni C."/>
            <person name="Rubini A."/>
            <person name="Sitrit Y."/>
            <person name="Splivallo R."/>
            <person name="Traeger S."/>
            <person name="Wang M."/>
            <person name="Zifcakova L."/>
            <person name="Wipf D."/>
            <person name="Zambonelli A."/>
            <person name="Paolocci F."/>
            <person name="Nowrousian M."/>
            <person name="Ottonello S."/>
            <person name="Baldrian P."/>
            <person name="Spatafora J.W."/>
            <person name="Henrissat B."/>
            <person name="Nagy L.G."/>
            <person name="Aury J.M."/>
            <person name="Wincker P."/>
            <person name="Grigoriev I.V."/>
            <person name="Bonfante P."/>
            <person name="Martin F.M."/>
        </authorList>
    </citation>
    <scope>NUCLEOTIDE SEQUENCE [LARGE SCALE GENOMIC DNA]</scope>
    <source>
        <strain evidence="4 5">RN42</strain>
    </source>
</reference>
<keyword evidence="5" id="KW-1185">Reference proteome</keyword>
<feature type="transmembrane region" description="Helical" evidence="3">
    <location>
        <begin position="40"/>
        <end position="62"/>
    </location>
</feature>
<evidence type="ECO:0000313" key="4">
    <source>
        <dbReference type="EMBL" id="RPA80119.1"/>
    </source>
</evidence>
<keyword evidence="3" id="KW-0472">Membrane</keyword>